<feature type="compositionally biased region" description="Polar residues" evidence="5">
    <location>
        <begin position="45"/>
        <end position="56"/>
    </location>
</feature>
<evidence type="ECO:0000256" key="3">
    <source>
        <dbReference type="ARBA" id="ARBA00022801"/>
    </source>
</evidence>
<dbReference type="Pfam" id="PF07833">
    <property type="entry name" value="Cu_amine_oxidN1"/>
    <property type="match status" value="1"/>
</dbReference>
<proteinExistence type="inferred from homology"/>
<keyword evidence="6" id="KW-0732">Signal</keyword>
<protein>
    <submittedName>
        <fullName evidence="8">Copper amine oxidase domain-containing protein</fullName>
    </submittedName>
</protein>
<feature type="compositionally biased region" description="Polar residues" evidence="5">
    <location>
        <begin position="223"/>
        <end position="246"/>
    </location>
</feature>
<evidence type="ECO:0000313" key="8">
    <source>
        <dbReference type="EMBL" id="AHV95398.1"/>
    </source>
</evidence>
<organism evidence="8 9">
    <name type="scientific">Paenibacillus sabinae T27</name>
    <dbReference type="NCBI Taxonomy" id="1268072"/>
    <lineage>
        <taxon>Bacteria</taxon>
        <taxon>Bacillati</taxon>
        <taxon>Bacillota</taxon>
        <taxon>Bacilli</taxon>
        <taxon>Bacillales</taxon>
        <taxon>Paenibacillaceae</taxon>
        <taxon>Paenibacillus</taxon>
    </lineage>
</organism>
<dbReference type="PANTHER" id="PTHR47053:SF1">
    <property type="entry name" value="MUREIN DD-ENDOPEPTIDASE MEPH-RELATED"/>
    <property type="match status" value="1"/>
</dbReference>
<dbReference type="RefSeq" id="WP_025332992.1">
    <property type="nucleotide sequence ID" value="NZ_CP004078.1"/>
</dbReference>
<dbReference type="EMBL" id="CP004078">
    <property type="protein sequence ID" value="AHV95398.1"/>
    <property type="molecule type" value="Genomic_DNA"/>
</dbReference>
<feature type="domain" description="NlpC/P60" evidence="7">
    <location>
        <begin position="317"/>
        <end position="441"/>
    </location>
</feature>
<feature type="compositionally biased region" description="Low complexity" evidence="5">
    <location>
        <begin position="58"/>
        <end position="74"/>
    </location>
</feature>
<evidence type="ECO:0000256" key="6">
    <source>
        <dbReference type="SAM" id="SignalP"/>
    </source>
</evidence>
<keyword evidence="3" id="KW-0378">Hydrolase</keyword>
<evidence type="ECO:0000256" key="5">
    <source>
        <dbReference type="SAM" id="MobiDB-lite"/>
    </source>
</evidence>
<dbReference type="AlphaFoldDB" id="X4ZSK7"/>
<dbReference type="KEGG" id="psab:PSAB_02310"/>
<dbReference type="Gene3D" id="2.30.30.40">
    <property type="entry name" value="SH3 Domains"/>
    <property type="match status" value="1"/>
</dbReference>
<feature type="signal peptide" evidence="6">
    <location>
        <begin position="1"/>
        <end position="24"/>
    </location>
</feature>
<feature type="region of interest" description="Disordered" evidence="5">
    <location>
        <begin position="206"/>
        <end position="269"/>
    </location>
</feature>
<feature type="region of interest" description="Disordered" evidence="5">
    <location>
        <begin position="27"/>
        <end position="74"/>
    </location>
</feature>
<dbReference type="Proteomes" id="UP000019772">
    <property type="component" value="Chromosome"/>
</dbReference>
<keyword evidence="9" id="KW-1185">Reference proteome</keyword>
<evidence type="ECO:0000259" key="7">
    <source>
        <dbReference type="PROSITE" id="PS51935"/>
    </source>
</evidence>
<feature type="chain" id="PRO_5038522414" evidence="6">
    <location>
        <begin position="25"/>
        <end position="441"/>
    </location>
</feature>
<dbReference type="eggNOG" id="COG0103">
    <property type="taxonomic scope" value="Bacteria"/>
</dbReference>
<keyword evidence="4" id="KW-0788">Thiol protease</keyword>
<dbReference type="eggNOG" id="COG0791">
    <property type="taxonomic scope" value="Bacteria"/>
</dbReference>
<dbReference type="Gene3D" id="3.30.457.10">
    <property type="entry name" value="Copper amine oxidase-like, N-terminal domain"/>
    <property type="match status" value="1"/>
</dbReference>
<name>X4ZSK7_9BACL</name>
<gene>
    <name evidence="8" type="ORF">PSAB_02310</name>
</gene>
<dbReference type="Pfam" id="PF00877">
    <property type="entry name" value="NLPC_P60"/>
    <property type="match status" value="1"/>
</dbReference>
<dbReference type="InterPro" id="IPR051202">
    <property type="entry name" value="Peptidase_C40"/>
</dbReference>
<reference evidence="8 9" key="1">
    <citation type="journal article" date="2014" name="PLoS Genet.">
        <title>Comparative Genomic Analysis of N2-Fixing and Non-N2-Fixing Paenibacillus spp.: Organization, Evolution and Expression of the Nitrogen Fixation Genes.</title>
        <authorList>
            <person name="Xie J.B."/>
            <person name="Du Z."/>
            <person name="Bai L."/>
            <person name="Tian C."/>
            <person name="Zhang Y."/>
            <person name="Xie J.Y."/>
            <person name="Wang T."/>
            <person name="Liu X."/>
            <person name="Chen X."/>
            <person name="Cheng Q."/>
            <person name="Chen S."/>
            <person name="Li J."/>
        </authorList>
    </citation>
    <scope>NUCLEOTIDE SEQUENCE [LARGE SCALE GENOMIC DNA]</scope>
    <source>
        <strain evidence="8 9">T27</strain>
    </source>
</reference>
<dbReference type="GO" id="GO:0006508">
    <property type="term" value="P:proteolysis"/>
    <property type="evidence" value="ECO:0007669"/>
    <property type="project" value="UniProtKB-KW"/>
</dbReference>
<comment type="similarity">
    <text evidence="1">Belongs to the peptidase C40 family.</text>
</comment>
<dbReference type="InterPro" id="IPR012854">
    <property type="entry name" value="Cu_amine_oxidase-like_N"/>
</dbReference>
<dbReference type="SUPFAM" id="SSF54001">
    <property type="entry name" value="Cysteine proteinases"/>
    <property type="match status" value="1"/>
</dbReference>
<dbReference type="PATRIC" id="fig|1268072.3.peg.487"/>
<keyword evidence="2" id="KW-0645">Protease</keyword>
<dbReference type="InterPro" id="IPR036582">
    <property type="entry name" value="Mao_N_sf"/>
</dbReference>
<evidence type="ECO:0000256" key="1">
    <source>
        <dbReference type="ARBA" id="ARBA00007074"/>
    </source>
</evidence>
<dbReference type="GO" id="GO:0008234">
    <property type="term" value="F:cysteine-type peptidase activity"/>
    <property type="evidence" value="ECO:0007669"/>
    <property type="project" value="UniProtKB-KW"/>
</dbReference>
<dbReference type="PROSITE" id="PS51935">
    <property type="entry name" value="NLPC_P60"/>
    <property type="match status" value="1"/>
</dbReference>
<dbReference type="PANTHER" id="PTHR47053">
    <property type="entry name" value="MUREIN DD-ENDOPEPTIDASE MEPH-RELATED"/>
    <property type="match status" value="1"/>
</dbReference>
<dbReference type="InterPro" id="IPR000064">
    <property type="entry name" value="NLP_P60_dom"/>
</dbReference>
<accession>X4ZSK7</accession>
<evidence type="ECO:0000256" key="4">
    <source>
        <dbReference type="ARBA" id="ARBA00022807"/>
    </source>
</evidence>
<dbReference type="HOGENOM" id="CLU_747707_0_0_9"/>
<dbReference type="InterPro" id="IPR038765">
    <property type="entry name" value="Papain-like_cys_pep_sf"/>
</dbReference>
<evidence type="ECO:0000313" key="9">
    <source>
        <dbReference type="Proteomes" id="UP000019772"/>
    </source>
</evidence>
<sequence length="441" mass="46732">MTIRKHAILSALTMSLLFSASAQAEEAAKPGTKPAEAASPMAGTGQATGTVQSAGPVQTATDAPTAQDDTAAPPALTVPAPVSIYLDGSLLQTEAEPVNVNGTLLVPMRRLFEGQGAKLSWNNTDKMVTATKDGITLTYRIGELSATVNDRTVPLNAPGQISGGYTLVPLRFVSEALGSTVTWDQAVRTVHVSTITFETSIRWGVNLRSSPDSGSGPADKATPSLTLVSRSANTGRRSPASATSVPNSGGGSSASSANSPDTDSGSNILELLPTGSKVHVVREVDAFWLEVRTPDNRTGYISAKPKYTDYASPSLTDKQADELIAYGETFLGTPYVFGASPDQTASFDCSSFVKRVFQDTLAVDLPRVSSDQAKAGTEIGLDELRKGDLLFFGARDLNIGHVAIYAGDNKLLHTYSEKYGVRTEAFSDYWKKRLVTARRVF</sequence>
<dbReference type="Gene3D" id="3.90.1720.10">
    <property type="entry name" value="endopeptidase domain like (from Nostoc punctiforme)"/>
    <property type="match status" value="1"/>
</dbReference>
<evidence type="ECO:0000256" key="2">
    <source>
        <dbReference type="ARBA" id="ARBA00022670"/>
    </source>
</evidence>
<dbReference type="SUPFAM" id="SSF55383">
    <property type="entry name" value="Copper amine oxidase, domain N"/>
    <property type="match status" value="1"/>
</dbReference>